<evidence type="ECO:0000256" key="1">
    <source>
        <dbReference type="SAM" id="Phobius"/>
    </source>
</evidence>
<name>A0A224XSP3_9HEMI</name>
<evidence type="ECO:0000256" key="2">
    <source>
        <dbReference type="SAM" id="SignalP"/>
    </source>
</evidence>
<evidence type="ECO:0000313" key="4">
    <source>
        <dbReference type="EMBL" id="JAW10991.1"/>
    </source>
</evidence>
<protein>
    <submittedName>
        <fullName evidence="4">Putative platelet endothelial aggregation receptor 1</fullName>
    </submittedName>
</protein>
<keyword evidence="4" id="KW-0675">Receptor</keyword>
<dbReference type="PANTHER" id="PTHR39069">
    <property type="entry name" value="ECDYSONE-INDUCIBLE GENE E1, ISOFORM A"/>
    <property type="match status" value="1"/>
</dbReference>
<reference evidence="4" key="1">
    <citation type="journal article" date="2018" name="PLoS Negl. Trop. Dis.">
        <title>An insight into the salivary gland and fat body transcriptome of Panstrongylus lignarius (Hemiptera: Heteroptera), the main vector of Chagas disease in Peru.</title>
        <authorList>
            <person name="Nevoa J.C."/>
            <person name="Mendes M.T."/>
            <person name="da Silva M.V."/>
            <person name="Soares S.C."/>
            <person name="Oliveira C.J.F."/>
            <person name="Ribeiro J.M.C."/>
        </authorList>
    </citation>
    <scope>NUCLEOTIDE SEQUENCE</scope>
</reference>
<dbReference type="InterPro" id="IPR006149">
    <property type="entry name" value="EB_dom"/>
</dbReference>
<keyword evidence="1" id="KW-0472">Membrane</keyword>
<proteinExistence type="predicted"/>
<keyword evidence="2" id="KW-0732">Signal</keyword>
<dbReference type="PANTHER" id="PTHR39069:SF8">
    <property type="entry name" value="FI17111P1"/>
    <property type="match status" value="1"/>
</dbReference>
<feature type="transmembrane region" description="Helical" evidence="1">
    <location>
        <begin position="338"/>
        <end position="358"/>
    </location>
</feature>
<feature type="domain" description="EB" evidence="3">
    <location>
        <begin position="271"/>
        <end position="328"/>
    </location>
</feature>
<dbReference type="Pfam" id="PF01683">
    <property type="entry name" value="EB"/>
    <property type="match status" value="3"/>
</dbReference>
<feature type="domain" description="EB" evidence="3">
    <location>
        <begin position="106"/>
        <end position="142"/>
    </location>
</feature>
<organism evidence="4">
    <name type="scientific">Panstrongylus lignarius</name>
    <dbReference type="NCBI Taxonomy" id="156445"/>
    <lineage>
        <taxon>Eukaryota</taxon>
        <taxon>Metazoa</taxon>
        <taxon>Ecdysozoa</taxon>
        <taxon>Arthropoda</taxon>
        <taxon>Hexapoda</taxon>
        <taxon>Insecta</taxon>
        <taxon>Pterygota</taxon>
        <taxon>Neoptera</taxon>
        <taxon>Paraneoptera</taxon>
        <taxon>Hemiptera</taxon>
        <taxon>Heteroptera</taxon>
        <taxon>Panheteroptera</taxon>
        <taxon>Cimicomorpha</taxon>
        <taxon>Reduviidae</taxon>
        <taxon>Triatominae</taxon>
        <taxon>Panstrongylus</taxon>
    </lineage>
</organism>
<sequence length="359" mass="38594">MFCLLLIFALVALNSCSDVGNSSEPVGDISNGNNTEVTSTAVINSFTPVETTTSILVLDEELSVKGNITVSGGAPDENFNDTAEVSQVNEKPPTGVIHYLKSLFNSKKAIGDACTAQEECASGEILCLDGLCECKEGYVAALDRRQCLKMVSRLGEDCIQDAQCYKGLNVAEGDSLCISFRCVCGTGTVLRNGTCLRRIYLGDNCKSDSDCLTFQSHCIQDVCACPMDMIPSPDNERCLPAMNDSKCIEDAQCQQSMGDNAICNNEGTCQCKPRNHYNSSACVPDLKLGDYCTVANDCQSSEEFGSEGPRDCIDKTCVCADGFKEVYGQDICQGSANIAFSGWVLAYTLLLTALIRLFC</sequence>
<dbReference type="EMBL" id="GFTR01005435">
    <property type="protein sequence ID" value="JAW10991.1"/>
    <property type="molecule type" value="Transcribed_RNA"/>
</dbReference>
<feature type="chain" id="PRO_5013166521" evidence="2">
    <location>
        <begin position="17"/>
        <end position="359"/>
    </location>
</feature>
<accession>A0A224XSP3</accession>
<evidence type="ECO:0000259" key="3">
    <source>
        <dbReference type="Pfam" id="PF01683"/>
    </source>
</evidence>
<dbReference type="AlphaFoldDB" id="A0A224XSP3"/>
<keyword evidence="1" id="KW-0812">Transmembrane</keyword>
<feature type="signal peptide" evidence="2">
    <location>
        <begin position="1"/>
        <end position="16"/>
    </location>
</feature>
<keyword evidence="1" id="KW-1133">Transmembrane helix</keyword>
<feature type="domain" description="EB" evidence="3">
    <location>
        <begin position="184"/>
        <end position="238"/>
    </location>
</feature>